<keyword evidence="3" id="KW-1185">Reference proteome</keyword>
<reference evidence="2 3" key="1">
    <citation type="submission" date="2022-10" db="EMBL/GenBank/DDBJ databases">
        <title>Roseococcus glaciei nov., sp. nov., isolated from glacier.</title>
        <authorList>
            <person name="Liu Q."/>
            <person name="Xin Y.-H."/>
        </authorList>
    </citation>
    <scope>NUCLEOTIDE SEQUENCE [LARGE SCALE GENOMIC DNA]</scope>
    <source>
        <strain evidence="2 3">MDT2-1-1</strain>
    </source>
</reference>
<dbReference type="RefSeq" id="WP_301591210.1">
    <property type="nucleotide sequence ID" value="NZ_JAPFQI010000013.1"/>
</dbReference>
<gene>
    <name evidence="2" type="ORF">OF850_15635</name>
</gene>
<comment type="caution">
    <text evidence="2">The sequence shown here is derived from an EMBL/GenBank/DDBJ whole genome shotgun (WGS) entry which is preliminary data.</text>
</comment>
<protein>
    <recommendedName>
        <fullName evidence="4">Heme exporter protein D</fullName>
    </recommendedName>
</protein>
<keyword evidence="1" id="KW-0472">Membrane</keyword>
<accession>A0ABT3NY20</accession>
<evidence type="ECO:0000313" key="2">
    <source>
        <dbReference type="EMBL" id="MCW8087064.1"/>
    </source>
</evidence>
<proteinExistence type="predicted"/>
<evidence type="ECO:0000256" key="1">
    <source>
        <dbReference type="SAM" id="Phobius"/>
    </source>
</evidence>
<name>A0ABT3NY20_9PROT</name>
<keyword evidence="1" id="KW-0812">Transmembrane</keyword>
<evidence type="ECO:0008006" key="4">
    <source>
        <dbReference type="Google" id="ProtNLM"/>
    </source>
</evidence>
<sequence>MTQHWWHVALSWGLSLGTFLVLALLAAARHRAAKRQLSRLEPRR</sequence>
<evidence type="ECO:0000313" key="3">
    <source>
        <dbReference type="Proteomes" id="UP001526430"/>
    </source>
</evidence>
<feature type="transmembrane region" description="Helical" evidence="1">
    <location>
        <begin position="6"/>
        <end position="28"/>
    </location>
</feature>
<dbReference type="EMBL" id="JAPFQI010000013">
    <property type="protein sequence ID" value="MCW8087064.1"/>
    <property type="molecule type" value="Genomic_DNA"/>
</dbReference>
<dbReference type="Proteomes" id="UP001526430">
    <property type="component" value="Unassembled WGS sequence"/>
</dbReference>
<organism evidence="2 3">
    <name type="scientific">Sabulicella glaciei</name>
    <dbReference type="NCBI Taxonomy" id="2984948"/>
    <lineage>
        <taxon>Bacteria</taxon>
        <taxon>Pseudomonadati</taxon>
        <taxon>Pseudomonadota</taxon>
        <taxon>Alphaproteobacteria</taxon>
        <taxon>Acetobacterales</taxon>
        <taxon>Acetobacteraceae</taxon>
        <taxon>Sabulicella</taxon>
    </lineage>
</organism>
<keyword evidence="1" id="KW-1133">Transmembrane helix</keyword>